<dbReference type="KEGG" id="orn:DV701_04370"/>
<dbReference type="AlphaFoldDB" id="A0A345NKA8"/>
<evidence type="ECO:0000256" key="1">
    <source>
        <dbReference type="SAM" id="MobiDB-lite"/>
    </source>
</evidence>
<feature type="compositionally biased region" description="Polar residues" evidence="1">
    <location>
        <begin position="15"/>
        <end position="25"/>
    </location>
</feature>
<sequence>MTATLSDSPPGKQATVATTSPTTMAQVRERRRRQTSEAAHLKREQERRDRAAAATSELESLIERTAAELHLLQARHTLLFATYTRAYVRAYSRATTVHAPEPAWMLHIARPQAVSLTQSVLSVEGDGHAA</sequence>
<evidence type="ECO:0008006" key="4">
    <source>
        <dbReference type="Google" id="ProtNLM"/>
    </source>
</evidence>
<accession>A0A345NKA8</accession>
<name>A0A345NKA8_9MICO</name>
<evidence type="ECO:0000313" key="2">
    <source>
        <dbReference type="EMBL" id="AXH95466.1"/>
    </source>
</evidence>
<reference evidence="2 3" key="1">
    <citation type="submission" date="2018-07" db="EMBL/GenBank/DDBJ databases">
        <title>Complete genome sequencing of Ornithinimicrobium sp. AMA3305.</title>
        <authorList>
            <person name="Bae J.-W."/>
        </authorList>
    </citation>
    <scope>NUCLEOTIDE SEQUENCE [LARGE SCALE GENOMIC DNA]</scope>
    <source>
        <strain evidence="2 3">AMA3305</strain>
    </source>
</reference>
<feature type="compositionally biased region" description="Basic and acidic residues" evidence="1">
    <location>
        <begin position="39"/>
        <end position="51"/>
    </location>
</feature>
<evidence type="ECO:0000313" key="3">
    <source>
        <dbReference type="Proteomes" id="UP000253790"/>
    </source>
</evidence>
<protein>
    <recommendedName>
        <fullName evidence="4">BZIP domain-containing protein</fullName>
    </recommendedName>
</protein>
<feature type="region of interest" description="Disordered" evidence="1">
    <location>
        <begin position="1"/>
        <end position="52"/>
    </location>
</feature>
<keyword evidence="3" id="KW-1185">Reference proteome</keyword>
<organism evidence="2 3">
    <name type="scientific">Ornithinimicrobium avium</name>
    <dbReference type="NCBI Taxonomy" id="2283195"/>
    <lineage>
        <taxon>Bacteria</taxon>
        <taxon>Bacillati</taxon>
        <taxon>Actinomycetota</taxon>
        <taxon>Actinomycetes</taxon>
        <taxon>Micrococcales</taxon>
        <taxon>Ornithinimicrobiaceae</taxon>
        <taxon>Ornithinimicrobium</taxon>
    </lineage>
</organism>
<dbReference type="Proteomes" id="UP000253790">
    <property type="component" value="Chromosome"/>
</dbReference>
<gene>
    <name evidence="2" type="ORF">DV701_04370</name>
</gene>
<proteinExistence type="predicted"/>
<dbReference type="EMBL" id="CP031229">
    <property type="protein sequence ID" value="AXH95466.1"/>
    <property type="molecule type" value="Genomic_DNA"/>
</dbReference>